<reference evidence="1 2" key="1">
    <citation type="journal article" date="2023" name="Elife">
        <title>Identification of key yeast species and microbe-microbe interactions impacting larval growth of Drosophila in the wild.</title>
        <authorList>
            <person name="Mure A."/>
            <person name="Sugiura Y."/>
            <person name="Maeda R."/>
            <person name="Honda K."/>
            <person name="Sakurai N."/>
            <person name="Takahashi Y."/>
            <person name="Watada M."/>
            <person name="Katoh T."/>
            <person name="Gotoh A."/>
            <person name="Gotoh Y."/>
            <person name="Taniguchi I."/>
            <person name="Nakamura K."/>
            <person name="Hayashi T."/>
            <person name="Katayama T."/>
            <person name="Uemura T."/>
            <person name="Hattori Y."/>
        </authorList>
    </citation>
    <scope>NUCLEOTIDE SEQUENCE [LARGE SCALE GENOMIC DNA]</scope>
    <source>
        <strain evidence="1 2">PK-24</strain>
    </source>
</reference>
<comment type="caution">
    <text evidence="1">The sequence shown here is derived from an EMBL/GenBank/DDBJ whole genome shotgun (WGS) entry which is preliminary data.</text>
</comment>
<proteinExistence type="predicted"/>
<accession>A0AAV5RC45</accession>
<organism evidence="1 2">
    <name type="scientific">Pichia kluyveri</name>
    <name type="common">Yeast</name>
    <dbReference type="NCBI Taxonomy" id="36015"/>
    <lineage>
        <taxon>Eukaryota</taxon>
        <taxon>Fungi</taxon>
        <taxon>Dikarya</taxon>
        <taxon>Ascomycota</taxon>
        <taxon>Saccharomycotina</taxon>
        <taxon>Pichiomycetes</taxon>
        <taxon>Pichiales</taxon>
        <taxon>Pichiaceae</taxon>
        <taxon>Pichia</taxon>
    </lineage>
</organism>
<dbReference type="EMBL" id="BTGB01000009">
    <property type="protein sequence ID" value="GMM48816.1"/>
    <property type="molecule type" value="Genomic_DNA"/>
</dbReference>
<sequence length="91" mass="9850">MLTPDTTDVLSAQIQGILTLIVQSILHCTVAPAILDKFETDAAVGFDLLVLIRRRYSHISVRELSNLVDSAVDARNKGTSPGEALAIFKNT</sequence>
<keyword evidence="2" id="KW-1185">Reference proteome</keyword>
<evidence type="ECO:0000313" key="1">
    <source>
        <dbReference type="EMBL" id="GMM48816.1"/>
    </source>
</evidence>
<gene>
    <name evidence="1" type="ORF">DAPK24_054140</name>
</gene>
<name>A0AAV5RC45_PICKL</name>
<dbReference type="Proteomes" id="UP001378960">
    <property type="component" value="Unassembled WGS sequence"/>
</dbReference>
<protein>
    <submittedName>
        <fullName evidence="1">Uncharacterized protein</fullName>
    </submittedName>
</protein>
<evidence type="ECO:0000313" key="2">
    <source>
        <dbReference type="Proteomes" id="UP001378960"/>
    </source>
</evidence>
<dbReference type="AlphaFoldDB" id="A0AAV5RC45"/>